<dbReference type="Proteomes" id="UP001222325">
    <property type="component" value="Unassembled WGS sequence"/>
</dbReference>
<evidence type="ECO:0000256" key="8">
    <source>
        <dbReference type="HAMAP-Rule" id="MF_03189"/>
    </source>
</evidence>
<dbReference type="Gene3D" id="1.20.120.1780">
    <property type="entry name" value="UbiA prenyltransferase"/>
    <property type="match status" value="1"/>
</dbReference>
<keyword evidence="8" id="KW-0831">Ubiquinone biosynthesis</keyword>
<dbReference type="AlphaFoldDB" id="A0AAD6UMP1"/>
<gene>
    <name evidence="10" type="ORF">B0H15DRAFT_766092</name>
</gene>
<keyword evidence="5 8" id="KW-0812">Transmembrane</keyword>
<keyword evidence="8" id="KW-0414">Isoprene biosynthesis</keyword>
<keyword evidence="6 8" id="KW-1133">Transmembrane helix</keyword>
<evidence type="ECO:0000256" key="6">
    <source>
        <dbReference type="ARBA" id="ARBA00022989"/>
    </source>
</evidence>
<evidence type="ECO:0000256" key="4">
    <source>
        <dbReference type="ARBA" id="ARBA00022679"/>
    </source>
</evidence>
<comment type="pathway">
    <text evidence="8">Cofactor biosynthesis; ubiquinone biosynthesis.</text>
</comment>
<sequence>MALLLGTTIYVYGLRSRKVRSKPRLPPGPKTVPHHEKQTPAPKFPLGLVPAAYRPYLELIRLEKPTGTILMFWPFAWGLTMAAFTTDLPLRAYAVNLGKALVGAFLLRSSACTINDIFDRDLDAGVERTRNRPLASGRVSVRAASLYLMLQYALGLVFLCATEQGMAYRFAIYPLLKRITHWPQAWLGFAMNFGFITAWISVSGTVNYPVLAAAMTSCWCWTMLYDTIYACQDIQDDVKMGVRSTAILFGTWIRPLLVACGLTFALALAGAGLLNGQGTPYFVVSVGGTTLHLVWQFCTVDLRVPASCWQNFNRNGQLGWIVWGGLALDYLFSLHRQQA</sequence>
<evidence type="ECO:0000313" key="10">
    <source>
        <dbReference type="EMBL" id="KAJ7103968.1"/>
    </source>
</evidence>
<name>A0AAD6UMP1_9AGAR</name>
<protein>
    <recommendedName>
        <fullName evidence="8">4-hydroxybenzoate polyprenyltransferase, mitochondrial</fullName>
        <shortName evidence="8">4-HB polyprenyltransferase</shortName>
        <ecNumber evidence="8">2.5.1.39</ecNumber>
    </recommendedName>
    <alternativeName>
        <fullName evidence="8">Para-hydroxybenzoate--polyprenyltransferase</fullName>
        <shortName evidence="8">PHB:PPT</shortName>
        <shortName evidence="8">PHB:polyprenyltransferase</shortName>
    </alternativeName>
</protein>
<evidence type="ECO:0000256" key="5">
    <source>
        <dbReference type="ARBA" id="ARBA00022692"/>
    </source>
</evidence>
<evidence type="ECO:0000256" key="7">
    <source>
        <dbReference type="ARBA" id="ARBA00023136"/>
    </source>
</evidence>
<dbReference type="GO" id="GO:0008299">
    <property type="term" value="P:isoprenoid biosynthetic process"/>
    <property type="evidence" value="ECO:0007669"/>
    <property type="project" value="UniProtKB-UniRule"/>
</dbReference>
<evidence type="ECO:0000256" key="2">
    <source>
        <dbReference type="ARBA" id="ARBA00004141"/>
    </source>
</evidence>
<feature type="transmembrane region" description="Helical" evidence="8">
    <location>
        <begin position="208"/>
        <end position="231"/>
    </location>
</feature>
<dbReference type="GO" id="GO:0006744">
    <property type="term" value="P:ubiquinone biosynthetic process"/>
    <property type="evidence" value="ECO:0007669"/>
    <property type="project" value="UniProtKB-UniRule"/>
</dbReference>
<proteinExistence type="inferred from homology"/>
<dbReference type="EC" id="2.5.1.39" evidence="8"/>
<evidence type="ECO:0000256" key="9">
    <source>
        <dbReference type="SAM" id="MobiDB-lite"/>
    </source>
</evidence>
<feature type="transmembrane region" description="Helical" evidence="8">
    <location>
        <begin position="182"/>
        <end position="202"/>
    </location>
</feature>
<keyword evidence="8" id="KW-0999">Mitochondrion inner membrane</keyword>
<dbReference type="PANTHER" id="PTHR11048">
    <property type="entry name" value="PRENYLTRANSFERASES"/>
    <property type="match status" value="1"/>
</dbReference>
<dbReference type="CDD" id="cd13959">
    <property type="entry name" value="PT_UbiA_COQ2"/>
    <property type="match status" value="1"/>
</dbReference>
<evidence type="ECO:0000256" key="3">
    <source>
        <dbReference type="ARBA" id="ARBA00005985"/>
    </source>
</evidence>
<dbReference type="FunFam" id="1.20.120.1780:FF:000001">
    <property type="entry name" value="4-hydroxybenzoate octaprenyltransferase"/>
    <property type="match status" value="1"/>
</dbReference>
<dbReference type="InterPro" id="IPR000537">
    <property type="entry name" value="UbiA_prenyltransferase"/>
</dbReference>
<dbReference type="PANTHER" id="PTHR11048:SF28">
    <property type="entry name" value="4-HYDROXYBENZOATE POLYPRENYLTRANSFERASE, MITOCHONDRIAL"/>
    <property type="match status" value="1"/>
</dbReference>
<dbReference type="InterPro" id="IPR044878">
    <property type="entry name" value="UbiA_sf"/>
</dbReference>
<dbReference type="EMBL" id="JARJCN010000001">
    <property type="protein sequence ID" value="KAJ7103968.1"/>
    <property type="molecule type" value="Genomic_DNA"/>
</dbReference>
<comment type="similarity">
    <text evidence="3 8">Belongs to the UbiA prenyltransferase family.</text>
</comment>
<feature type="transmembrane region" description="Helical" evidence="8">
    <location>
        <begin position="317"/>
        <end position="334"/>
    </location>
</feature>
<comment type="function">
    <text evidence="8">Catalyzes the prenylation of para-hydroxybenzoate (PHB) with an all-trans polyprenyl group. Mediates the second step in the final reaction sequence of coenzyme Q (CoQ) biosynthesis, which is the condensation of the polyisoprenoid side chain with PHB, generating the first membrane-bound Q intermediate.</text>
</comment>
<feature type="transmembrane region" description="Helical" evidence="8">
    <location>
        <begin position="252"/>
        <end position="274"/>
    </location>
</feature>
<reference evidence="10" key="1">
    <citation type="submission" date="2023-03" db="EMBL/GenBank/DDBJ databases">
        <title>Massive genome expansion in bonnet fungi (Mycena s.s.) driven by repeated elements and novel gene families across ecological guilds.</title>
        <authorList>
            <consortium name="Lawrence Berkeley National Laboratory"/>
            <person name="Harder C.B."/>
            <person name="Miyauchi S."/>
            <person name="Viragh M."/>
            <person name="Kuo A."/>
            <person name="Thoen E."/>
            <person name="Andreopoulos B."/>
            <person name="Lu D."/>
            <person name="Skrede I."/>
            <person name="Drula E."/>
            <person name="Henrissat B."/>
            <person name="Morin E."/>
            <person name="Kohler A."/>
            <person name="Barry K."/>
            <person name="LaButti K."/>
            <person name="Morin E."/>
            <person name="Salamov A."/>
            <person name="Lipzen A."/>
            <person name="Mereny Z."/>
            <person name="Hegedus B."/>
            <person name="Baldrian P."/>
            <person name="Stursova M."/>
            <person name="Weitz H."/>
            <person name="Taylor A."/>
            <person name="Grigoriev I.V."/>
            <person name="Nagy L.G."/>
            <person name="Martin F."/>
            <person name="Kauserud H."/>
        </authorList>
    </citation>
    <scope>NUCLEOTIDE SEQUENCE</scope>
    <source>
        <strain evidence="10">CBHHK173m</strain>
    </source>
</reference>
<dbReference type="InterPro" id="IPR039653">
    <property type="entry name" value="Prenyltransferase"/>
</dbReference>
<keyword evidence="11" id="KW-1185">Reference proteome</keyword>
<keyword evidence="4 8" id="KW-0808">Transferase</keyword>
<evidence type="ECO:0000256" key="1">
    <source>
        <dbReference type="ARBA" id="ARBA00001946"/>
    </source>
</evidence>
<organism evidence="10 11">
    <name type="scientific">Mycena belliarum</name>
    <dbReference type="NCBI Taxonomy" id="1033014"/>
    <lineage>
        <taxon>Eukaryota</taxon>
        <taxon>Fungi</taxon>
        <taxon>Dikarya</taxon>
        <taxon>Basidiomycota</taxon>
        <taxon>Agaricomycotina</taxon>
        <taxon>Agaricomycetes</taxon>
        <taxon>Agaricomycetidae</taxon>
        <taxon>Agaricales</taxon>
        <taxon>Marasmiineae</taxon>
        <taxon>Mycenaceae</taxon>
        <taxon>Mycena</taxon>
    </lineage>
</organism>
<comment type="catalytic activity">
    <reaction evidence="8">
        <text>an all-trans-polyprenyl diphosphate + 4-hydroxybenzoate = a 4-hydroxy-3-(all-trans-polyprenyl)benzoate + diphosphate</text>
        <dbReference type="Rhea" id="RHEA:44504"/>
        <dbReference type="Rhea" id="RHEA-COMP:9514"/>
        <dbReference type="Rhea" id="RHEA-COMP:9564"/>
        <dbReference type="ChEBI" id="CHEBI:17879"/>
        <dbReference type="ChEBI" id="CHEBI:33019"/>
        <dbReference type="ChEBI" id="CHEBI:58914"/>
        <dbReference type="ChEBI" id="CHEBI:78396"/>
        <dbReference type="EC" id="2.5.1.39"/>
    </reaction>
</comment>
<dbReference type="InterPro" id="IPR030470">
    <property type="entry name" value="UbiA_prenylTrfase_CS"/>
</dbReference>
<evidence type="ECO:0000313" key="11">
    <source>
        <dbReference type="Proteomes" id="UP001222325"/>
    </source>
</evidence>
<comment type="caution">
    <text evidence="10">The sequence shown here is derived from an EMBL/GenBank/DDBJ whole genome shotgun (WGS) entry which is preliminary data.</text>
</comment>
<dbReference type="Pfam" id="PF01040">
    <property type="entry name" value="UbiA"/>
    <property type="match status" value="1"/>
</dbReference>
<dbReference type="HAMAP" id="MF_01635">
    <property type="entry name" value="UbiA"/>
    <property type="match status" value="1"/>
</dbReference>
<dbReference type="GO" id="GO:0008412">
    <property type="term" value="F:4-hydroxybenzoate polyprenyltransferase activity"/>
    <property type="evidence" value="ECO:0007669"/>
    <property type="project" value="UniProtKB-EC"/>
</dbReference>
<feature type="transmembrane region" description="Helical" evidence="8">
    <location>
        <begin position="139"/>
        <end position="161"/>
    </location>
</feature>
<dbReference type="InterPro" id="IPR006370">
    <property type="entry name" value="HB_polyprenyltransferase-like"/>
</dbReference>
<comment type="cofactor">
    <cofactor evidence="1 8">
        <name>Mg(2+)</name>
        <dbReference type="ChEBI" id="CHEBI:18420"/>
    </cofactor>
</comment>
<comment type="subcellular location">
    <subcellularLocation>
        <location evidence="2">Membrane</location>
        <topology evidence="2">Multi-pass membrane protein</topology>
    </subcellularLocation>
    <subcellularLocation>
        <location evidence="8">Mitochondrion inner membrane</location>
        <topology evidence="8">Multi-pass membrane protein</topology>
        <orientation evidence="8">Matrix side</orientation>
    </subcellularLocation>
</comment>
<keyword evidence="8" id="KW-0496">Mitochondrion</keyword>
<dbReference type="GO" id="GO:0005743">
    <property type="term" value="C:mitochondrial inner membrane"/>
    <property type="evidence" value="ECO:0007669"/>
    <property type="project" value="UniProtKB-SubCell"/>
</dbReference>
<feature type="region of interest" description="Disordered" evidence="9">
    <location>
        <begin position="20"/>
        <end position="39"/>
    </location>
</feature>
<accession>A0AAD6UMP1</accession>
<dbReference type="Gene3D" id="1.10.357.140">
    <property type="entry name" value="UbiA prenyltransferase"/>
    <property type="match status" value="1"/>
</dbReference>
<keyword evidence="7 8" id="KW-0472">Membrane</keyword>
<dbReference type="PROSITE" id="PS00943">
    <property type="entry name" value="UBIA"/>
    <property type="match status" value="1"/>
</dbReference>